<feature type="region of interest" description="Disordered" evidence="1">
    <location>
        <begin position="246"/>
        <end position="309"/>
    </location>
</feature>
<organism evidence="2 3">
    <name type="scientific">Holothuria leucospilota</name>
    <name type="common">Black long sea cucumber</name>
    <name type="synonym">Mertensiothuria leucospilota</name>
    <dbReference type="NCBI Taxonomy" id="206669"/>
    <lineage>
        <taxon>Eukaryota</taxon>
        <taxon>Metazoa</taxon>
        <taxon>Echinodermata</taxon>
        <taxon>Eleutherozoa</taxon>
        <taxon>Echinozoa</taxon>
        <taxon>Holothuroidea</taxon>
        <taxon>Aspidochirotacea</taxon>
        <taxon>Aspidochirotida</taxon>
        <taxon>Holothuriidae</taxon>
        <taxon>Holothuria</taxon>
    </lineage>
</organism>
<evidence type="ECO:0000313" key="3">
    <source>
        <dbReference type="Proteomes" id="UP001152320"/>
    </source>
</evidence>
<name>A0A9Q1H7C8_HOLLE</name>
<feature type="compositionally biased region" description="Low complexity" evidence="1">
    <location>
        <begin position="292"/>
        <end position="309"/>
    </location>
</feature>
<dbReference type="AlphaFoldDB" id="A0A9Q1H7C8"/>
<keyword evidence="3" id="KW-1185">Reference proteome</keyword>
<proteinExistence type="predicted"/>
<protein>
    <submittedName>
        <fullName evidence="2">Uncharacterized protein</fullName>
    </submittedName>
</protein>
<comment type="caution">
    <text evidence="2">The sequence shown here is derived from an EMBL/GenBank/DDBJ whole genome shotgun (WGS) entry which is preliminary data.</text>
</comment>
<gene>
    <name evidence="2" type="ORF">HOLleu_19654</name>
</gene>
<evidence type="ECO:0000313" key="2">
    <source>
        <dbReference type="EMBL" id="KAJ8035849.1"/>
    </source>
</evidence>
<evidence type="ECO:0000256" key="1">
    <source>
        <dbReference type="SAM" id="MobiDB-lite"/>
    </source>
</evidence>
<dbReference type="EMBL" id="JAIZAY010000009">
    <property type="protein sequence ID" value="KAJ8035849.1"/>
    <property type="molecule type" value="Genomic_DNA"/>
</dbReference>
<reference evidence="2" key="1">
    <citation type="submission" date="2021-10" db="EMBL/GenBank/DDBJ databases">
        <title>Tropical sea cucumber genome reveals ecological adaptation and Cuvierian tubules defense mechanism.</title>
        <authorList>
            <person name="Chen T."/>
        </authorList>
    </citation>
    <scope>NUCLEOTIDE SEQUENCE</scope>
    <source>
        <strain evidence="2">Nanhai2018</strain>
        <tissue evidence="2">Muscle</tissue>
    </source>
</reference>
<accession>A0A9Q1H7C8</accession>
<feature type="region of interest" description="Disordered" evidence="1">
    <location>
        <begin position="1"/>
        <end position="28"/>
    </location>
</feature>
<dbReference type="Proteomes" id="UP001152320">
    <property type="component" value="Chromosome 9"/>
</dbReference>
<sequence>MRRQLGFGDQEPAQDPAPRKSKLSLNRQATEKESLLPVDVECLDRFKVAAESKKWSPFPRKQCSDFKLEEKEWKDCFKSPRIPVGAVDHLKNAGAMDPKGKFKSSATKKSNQAFAGIDKAARAGMKFLSALLLVAEVLSKSFRQTGEETVSRKDTGTVVNILGPLSRLIFDQFSCIAVRSVRERRDLVMDALILPSQDIKRRFLELPLSGEDIFGGLFDSHLQTEVKRQKDMKKADFRIPSSFYNRWSPDRKSRQRPRSSSDCPSNPHRSYRPRPTPPSRGGRAPFLSRQLSRGGSRSTSRGRGNFQKP</sequence>